<organism evidence="2 3">
    <name type="scientific">Aquilegia coerulea</name>
    <name type="common">Rocky mountain columbine</name>
    <dbReference type="NCBI Taxonomy" id="218851"/>
    <lineage>
        <taxon>Eukaryota</taxon>
        <taxon>Viridiplantae</taxon>
        <taxon>Streptophyta</taxon>
        <taxon>Embryophyta</taxon>
        <taxon>Tracheophyta</taxon>
        <taxon>Spermatophyta</taxon>
        <taxon>Magnoliopsida</taxon>
        <taxon>Ranunculales</taxon>
        <taxon>Ranunculaceae</taxon>
        <taxon>Thalictroideae</taxon>
        <taxon>Aquilegia</taxon>
    </lineage>
</organism>
<reference evidence="2 3" key="1">
    <citation type="submission" date="2017-09" db="EMBL/GenBank/DDBJ databases">
        <title>WGS assembly of Aquilegia coerulea Goldsmith.</title>
        <authorList>
            <person name="Hodges S."/>
            <person name="Kramer E."/>
            <person name="Nordborg M."/>
            <person name="Tomkins J."/>
            <person name="Borevitz J."/>
            <person name="Derieg N."/>
            <person name="Yan J."/>
            <person name="Mihaltcheva S."/>
            <person name="Hayes R.D."/>
            <person name="Rokhsar D."/>
        </authorList>
    </citation>
    <scope>NUCLEOTIDE SEQUENCE [LARGE SCALE GENOMIC DNA]</scope>
    <source>
        <strain evidence="3">cv. Goldsmith</strain>
    </source>
</reference>
<protein>
    <submittedName>
        <fullName evidence="2">Uncharacterized protein</fullName>
    </submittedName>
</protein>
<accession>A0A2G5EUC1</accession>
<dbReference type="AlphaFoldDB" id="A0A2G5EUC1"/>
<dbReference type="EMBL" id="KZ305021">
    <property type="protein sequence ID" value="PIA59324.1"/>
    <property type="molecule type" value="Genomic_DNA"/>
</dbReference>
<sequence>MKLNINILFIVVQVAGIFAAAAAADVRADHPLGHKRAGVQSLAPMSAADLILAAANVNLLASRGAHQDACHYNAPYGCSDGYCWKSCGPRGSGQWCWLAANNGVGAWIKCTTFHQCNLNLNFGCGKNCKQGSKACGCSC</sequence>
<dbReference type="EMBL" id="KZ305021">
    <property type="protein sequence ID" value="PIA59323.1"/>
    <property type="molecule type" value="Genomic_DNA"/>
</dbReference>
<name>A0A2G5EUC1_AQUCA</name>
<dbReference type="EMBL" id="KZ305021">
    <property type="protein sequence ID" value="PIA59322.1"/>
    <property type="molecule type" value="Genomic_DNA"/>
</dbReference>
<keyword evidence="3" id="KW-1185">Reference proteome</keyword>
<evidence type="ECO:0000313" key="2">
    <source>
        <dbReference type="EMBL" id="PIA59324.1"/>
    </source>
</evidence>
<dbReference type="Proteomes" id="UP000230069">
    <property type="component" value="Unassembled WGS sequence"/>
</dbReference>
<gene>
    <name evidence="2" type="ORF">AQUCO_00400313v1</name>
</gene>
<feature type="chain" id="PRO_5013517159" evidence="1">
    <location>
        <begin position="24"/>
        <end position="139"/>
    </location>
</feature>
<feature type="signal peptide" evidence="1">
    <location>
        <begin position="1"/>
        <end position="23"/>
    </location>
</feature>
<keyword evidence="1" id="KW-0732">Signal</keyword>
<evidence type="ECO:0000256" key="1">
    <source>
        <dbReference type="SAM" id="SignalP"/>
    </source>
</evidence>
<evidence type="ECO:0000313" key="3">
    <source>
        <dbReference type="Proteomes" id="UP000230069"/>
    </source>
</evidence>
<dbReference type="OrthoDB" id="3656567at2759"/>
<proteinExistence type="predicted"/>